<reference evidence="1" key="1">
    <citation type="journal article" date="2023" name="Mol. Phylogenet. Evol.">
        <title>Genome-scale phylogeny and comparative genomics of the fungal order Sordariales.</title>
        <authorList>
            <person name="Hensen N."/>
            <person name="Bonometti L."/>
            <person name="Westerberg I."/>
            <person name="Brannstrom I.O."/>
            <person name="Guillou S."/>
            <person name="Cros-Aarteil S."/>
            <person name="Calhoun S."/>
            <person name="Haridas S."/>
            <person name="Kuo A."/>
            <person name="Mondo S."/>
            <person name="Pangilinan J."/>
            <person name="Riley R."/>
            <person name="LaButti K."/>
            <person name="Andreopoulos B."/>
            <person name="Lipzen A."/>
            <person name="Chen C."/>
            <person name="Yan M."/>
            <person name="Daum C."/>
            <person name="Ng V."/>
            <person name="Clum A."/>
            <person name="Steindorff A."/>
            <person name="Ohm R.A."/>
            <person name="Martin F."/>
            <person name="Silar P."/>
            <person name="Natvig D.O."/>
            <person name="Lalanne C."/>
            <person name="Gautier V."/>
            <person name="Ament-Velasquez S.L."/>
            <person name="Kruys A."/>
            <person name="Hutchinson M.I."/>
            <person name="Powell A.J."/>
            <person name="Barry K."/>
            <person name="Miller A.N."/>
            <person name="Grigoriev I.V."/>
            <person name="Debuchy R."/>
            <person name="Gladieux P."/>
            <person name="Hiltunen Thoren M."/>
            <person name="Johannesson H."/>
        </authorList>
    </citation>
    <scope>NUCLEOTIDE SEQUENCE</scope>
    <source>
        <strain evidence="1">CBS 118394</strain>
    </source>
</reference>
<sequence>MPSSAALLVSERVCVRREKEGGVRRAACKPQSGQLQGLMTFCHSAILGWLVVTPGSSGSGSDIATLEGELTCYTAEMLGARVRVCPGSGSVRFQPSGAEA</sequence>
<keyword evidence="2" id="KW-1185">Reference proteome</keyword>
<evidence type="ECO:0000313" key="2">
    <source>
        <dbReference type="Proteomes" id="UP001283341"/>
    </source>
</evidence>
<evidence type="ECO:0000313" key="1">
    <source>
        <dbReference type="EMBL" id="KAK3312918.1"/>
    </source>
</evidence>
<protein>
    <submittedName>
        <fullName evidence="1">Uncharacterized protein</fullName>
    </submittedName>
</protein>
<accession>A0AAE0LZ20</accession>
<dbReference type="Proteomes" id="UP001283341">
    <property type="component" value="Unassembled WGS sequence"/>
</dbReference>
<dbReference type="EMBL" id="JAUEDM010000008">
    <property type="protein sequence ID" value="KAK3312918.1"/>
    <property type="molecule type" value="Genomic_DNA"/>
</dbReference>
<gene>
    <name evidence="1" type="ORF">B0H66DRAFT_538006</name>
</gene>
<name>A0AAE0LZ20_9PEZI</name>
<reference evidence="1" key="2">
    <citation type="submission" date="2023-06" db="EMBL/GenBank/DDBJ databases">
        <authorList>
            <consortium name="Lawrence Berkeley National Laboratory"/>
            <person name="Haridas S."/>
            <person name="Hensen N."/>
            <person name="Bonometti L."/>
            <person name="Westerberg I."/>
            <person name="Brannstrom I.O."/>
            <person name="Guillou S."/>
            <person name="Cros-Aarteil S."/>
            <person name="Calhoun S."/>
            <person name="Kuo A."/>
            <person name="Mondo S."/>
            <person name="Pangilinan J."/>
            <person name="Riley R."/>
            <person name="Labutti K."/>
            <person name="Andreopoulos B."/>
            <person name="Lipzen A."/>
            <person name="Chen C."/>
            <person name="Yanf M."/>
            <person name="Daum C."/>
            <person name="Ng V."/>
            <person name="Clum A."/>
            <person name="Steindorff A."/>
            <person name="Ohm R."/>
            <person name="Martin F."/>
            <person name="Silar P."/>
            <person name="Natvig D."/>
            <person name="Lalanne C."/>
            <person name="Gautier V."/>
            <person name="Ament-Velasquez S.L."/>
            <person name="Kruys A."/>
            <person name="Hutchinson M.I."/>
            <person name="Powell A.J."/>
            <person name="Barry K."/>
            <person name="Miller A.N."/>
            <person name="Grigoriev I.V."/>
            <person name="Debuchy R."/>
            <person name="Gladieux P."/>
            <person name="Thoren M.H."/>
            <person name="Johannesson H."/>
        </authorList>
    </citation>
    <scope>NUCLEOTIDE SEQUENCE</scope>
    <source>
        <strain evidence="1">CBS 118394</strain>
    </source>
</reference>
<proteinExistence type="predicted"/>
<organism evidence="1 2">
    <name type="scientific">Apodospora peruviana</name>
    <dbReference type="NCBI Taxonomy" id="516989"/>
    <lineage>
        <taxon>Eukaryota</taxon>
        <taxon>Fungi</taxon>
        <taxon>Dikarya</taxon>
        <taxon>Ascomycota</taxon>
        <taxon>Pezizomycotina</taxon>
        <taxon>Sordariomycetes</taxon>
        <taxon>Sordariomycetidae</taxon>
        <taxon>Sordariales</taxon>
        <taxon>Lasiosphaeriaceae</taxon>
        <taxon>Apodospora</taxon>
    </lineage>
</organism>
<dbReference type="AlphaFoldDB" id="A0AAE0LZ20"/>
<comment type="caution">
    <text evidence="1">The sequence shown here is derived from an EMBL/GenBank/DDBJ whole genome shotgun (WGS) entry which is preliminary data.</text>
</comment>